<name>A0A6H2GYL5_9BACL</name>
<keyword evidence="2" id="KW-1185">Reference proteome</keyword>
<dbReference type="Proteomes" id="UP000502136">
    <property type="component" value="Chromosome"/>
</dbReference>
<reference evidence="1 2" key="1">
    <citation type="submission" date="2020-04" db="EMBL/GenBank/DDBJ databases">
        <title>Novel Paenibacillus strain UniB2 isolated from commercial digestive syrup.</title>
        <authorList>
            <person name="Thorat V."/>
            <person name="Kirdat K."/>
            <person name="Tiwarekar B."/>
            <person name="Yadav A."/>
        </authorList>
    </citation>
    <scope>NUCLEOTIDE SEQUENCE [LARGE SCALE GENOMIC DNA]</scope>
    <source>
        <strain evidence="1 2">UniB2</strain>
    </source>
</reference>
<sequence>MRERAWACINNRHDAPSHPAAAEPFRVDGLSASAAQRFGFIPVQT</sequence>
<accession>A0A6H2GYL5</accession>
<dbReference type="AlphaFoldDB" id="A0A6H2GYL5"/>
<dbReference type="RefSeq" id="WP_168908080.1">
    <property type="nucleotide sequence ID" value="NZ_CP051428.1"/>
</dbReference>
<dbReference type="EMBL" id="CP051428">
    <property type="protein sequence ID" value="QJC52524.1"/>
    <property type="molecule type" value="Genomic_DNA"/>
</dbReference>
<organism evidence="1 2">
    <name type="scientific">Paenibacillus albicereus</name>
    <dbReference type="NCBI Taxonomy" id="2726185"/>
    <lineage>
        <taxon>Bacteria</taxon>
        <taxon>Bacillati</taxon>
        <taxon>Bacillota</taxon>
        <taxon>Bacilli</taxon>
        <taxon>Bacillales</taxon>
        <taxon>Paenibacillaceae</taxon>
        <taxon>Paenibacillus</taxon>
    </lineage>
</organism>
<gene>
    <name evidence="1" type="ORF">HGI30_13760</name>
</gene>
<protein>
    <submittedName>
        <fullName evidence="1">Uncharacterized protein</fullName>
    </submittedName>
</protein>
<evidence type="ECO:0000313" key="1">
    <source>
        <dbReference type="EMBL" id="QJC52524.1"/>
    </source>
</evidence>
<evidence type="ECO:0000313" key="2">
    <source>
        <dbReference type="Proteomes" id="UP000502136"/>
    </source>
</evidence>
<dbReference type="KEGG" id="palr:HGI30_13760"/>
<proteinExistence type="predicted"/>